<proteinExistence type="predicted"/>
<dbReference type="AlphaFoldDB" id="X1BTF7"/>
<dbReference type="Gene3D" id="2.30.40.10">
    <property type="entry name" value="Urease, subunit C, domain 1"/>
    <property type="match status" value="1"/>
</dbReference>
<reference evidence="2" key="1">
    <citation type="journal article" date="2014" name="Front. Microbiol.">
        <title>High frequency of phylogenetically diverse reductive dehalogenase-homologous genes in deep subseafloor sedimentary metagenomes.</title>
        <authorList>
            <person name="Kawai M."/>
            <person name="Futagami T."/>
            <person name="Toyoda A."/>
            <person name="Takaki Y."/>
            <person name="Nishi S."/>
            <person name="Hori S."/>
            <person name="Arai W."/>
            <person name="Tsubouchi T."/>
            <person name="Morono Y."/>
            <person name="Uchiyama I."/>
            <person name="Ito T."/>
            <person name="Fujiyama A."/>
            <person name="Inagaki F."/>
            <person name="Takami H."/>
        </authorList>
    </citation>
    <scope>NUCLEOTIDE SEQUENCE</scope>
    <source>
        <strain evidence="2">Expedition CK06-06</strain>
    </source>
</reference>
<dbReference type="EMBL" id="BART01014329">
    <property type="protein sequence ID" value="GAG87453.1"/>
    <property type="molecule type" value="Genomic_DNA"/>
</dbReference>
<dbReference type="PANTHER" id="PTHR43794">
    <property type="entry name" value="AMINOHYDROLASE SSNA-RELATED"/>
    <property type="match status" value="1"/>
</dbReference>
<gene>
    <name evidence="2" type="ORF">S01H4_28667</name>
</gene>
<sequence>MILLANATILNFNPARVDKNTDVAIEGNKIIAIGRQLYSQYPNAEAIDLQEKIIMTGLVCAHNHFYSSLARGILAKIEPPGNFVEMLENLWWKLDRALDDKLLYCSGMIGALEAIKSGTTA</sequence>
<accession>X1BTF7</accession>
<dbReference type="InterPro" id="IPR011059">
    <property type="entry name" value="Metal-dep_hydrolase_composite"/>
</dbReference>
<evidence type="ECO:0000256" key="1">
    <source>
        <dbReference type="ARBA" id="ARBA00022801"/>
    </source>
</evidence>
<feature type="non-terminal residue" evidence="2">
    <location>
        <position position="121"/>
    </location>
</feature>
<dbReference type="GO" id="GO:0016810">
    <property type="term" value="F:hydrolase activity, acting on carbon-nitrogen (but not peptide) bonds"/>
    <property type="evidence" value="ECO:0007669"/>
    <property type="project" value="InterPro"/>
</dbReference>
<organism evidence="2">
    <name type="scientific">marine sediment metagenome</name>
    <dbReference type="NCBI Taxonomy" id="412755"/>
    <lineage>
        <taxon>unclassified sequences</taxon>
        <taxon>metagenomes</taxon>
        <taxon>ecological metagenomes</taxon>
    </lineage>
</organism>
<protein>
    <recommendedName>
        <fullName evidence="3">Amidohydrolase-related domain-containing protein</fullName>
    </recommendedName>
</protein>
<evidence type="ECO:0008006" key="3">
    <source>
        <dbReference type="Google" id="ProtNLM"/>
    </source>
</evidence>
<evidence type="ECO:0000313" key="2">
    <source>
        <dbReference type="EMBL" id="GAG87453.1"/>
    </source>
</evidence>
<dbReference type="InterPro" id="IPR050287">
    <property type="entry name" value="MTA/SAH_deaminase"/>
</dbReference>
<dbReference type="SUPFAM" id="SSF51556">
    <property type="entry name" value="Metallo-dependent hydrolases"/>
    <property type="match status" value="1"/>
</dbReference>
<dbReference type="SUPFAM" id="SSF51338">
    <property type="entry name" value="Composite domain of metallo-dependent hydrolases"/>
    <property type="match status" value="1"/>
</dbReference>
<comment type="caution">
    <text evidence="2">The sequence shown here is derived from an EMBL/GenBank/DDBJ whole genome shotgun (WGS) entry which is preliminary data.</text>
</comment>
<dbReference type="InterPro" id="IPR032466">
    <property type="entry name" value="Metal_Hydrolase"/>
</dbReference>
<name>X1BTF7_9ZZZZ</name>
<dbReference type="PANTHER" id="PTHR43794:SF11">
    <property type="entry name" value="AMIDOHYDROLASE-RELATED DOMAIN-CONTAINING PROTEIN"/>
    <property type="match status" value="1"/>
</dbReference>
<keyword evidence="1" id="KW-0378">Hydrolase</keyword>
<dbReference type="Gene3D" id="3.20.20.140">
    <property type="entry name" value="Metal-dependent hydrolases"/>
    <property type="match status" value="1"/>
</dbReference>